<evidence type="ECO:0000313" key="2">
    <source>
        <dbReference type="EMBL" id="CDW43406.1"/>
    </source>
</evidence>
<dbReference type="EMBL" id="HACA01026045">
    <property type="protein sequence ID" value="CDW43406.1"/>
    <property type="molecule type" value="Transcribed_RNA"/>
</dbReference>
<organism evidence="2">
    <name type="scientific">Lepeophtheirus salmonis</name>
    <name type="common">Salmon louse</name>
    <name type="synonym">Caligus salmonis</name>
    <dbReference type="NCBI Taxonomy" id="72036"/>
    <lineage>
        <taxon>Eukaryota</taxon>
        <taxon>Metazoa</taxon>
        <taxon>Ecdysozoa</taxon>
        <taxon>Arthropoda</taxon>
        <taxon>Crustacea</taxon>
        <taxon>Multicrustacea</taxon>
        <taxon>Hexanauplia</taxon>
        <taxon>Copepoda</taxon>
        <taxon>Siphonostomatoida</taxon>
        <taxon>Caligidae</taxon>
        <taxon>Lepeophtheirus</taxon>
    </lineage>
</organism>
<feature type="non-terminal residue" evidence="2">
    <location>
        <position position="1"/>
    </location>
</feature>
<evidence type="ECO:0000256" key="1">
    <source>
        <dbReference type="SAM" id="Phobius"/>
    </source>
</evidence>
<reference evidence="2" key="1">
    <citation type="submission" date="2014-05" db="EMBL/GenBank/DDBJ databases">
        <authorList>
            <person name="Chronopoulou M."/>
        </authorList>
    </citation>
    <scope>NUCLEOTIDE SEQUENCE</scope>
    <source>
        <tissue evidence="2">Whole organism</tissue>
    </source>
</reference>
<protein>
    <submittedName>
        <fullName evidence="2">Uncharacterized protein</fullName>
    </submittedName>
</protein>
<feature type="transmembrane region" description="Helical" evidence="1">
    <location>
        <begin position="158"/>
        <end position="180"/>
    </location>
</feature>
<keyword evidence="1" id="KW-0472">Membrane</keyword>
<keyword evidence="1" id="KW-1133">Transmembrane helix</keyword>
<sequence>NNMKLFSRSIIFQVKIMFLILLLYQPIIVSGDIISDLVQDPFVGSIKVVVKGVFYAVSEIAKVILGSTLSVINIFFKGLVISIKEGCSTLAKDMIHAIILTRNSVANHSAGVLGDLYFNFRQKHSEELLDLAYEGDLPGEYYLKEVIWEDEETHMLNLIHLSFFIISGTTFFILVCNLVVCCCLGRHCWNLRSLRKAKKFKKKTQEELVEYETDLDNMWRSKLRKMKEDEERKMQFMVLMAG</sequence>
<feature type="transmembrane region" description="Helical" evidence="1">
    <location>
        <begin position="12"/>
        <end position="34"/>
    </location>
</feature>
<dbReference type="AlphaFoldDB" id="A0A0K2V0A8"/>
<feature type="non-terminal residue" evidence="2">
    <location>
        <position position="242"/>
    </location>
</feature>
<proteinExistence type="predicted"/>
<keyword evidence="1" id="KW-0812">Transmembrane</keyword>
<name>A0A0K2V0A8_LEPSM</name>
<accession>A0A0K2V0A8</accession>